<proteinExistence type="predicted"/>
<name>A0ABU7A8R3_9TELE</name>
<gene>
    <name evidence="1" type="ORF">ATANTOWER_021987</name>
</gene>
<evidence type="ECO:0000313" key="1">
    <source>
        <dbReference type="EMBL" id="MED6234088.1"/>
    </source>
</evidence>
<keyword evidence="2" id="KW-1185">Reference proteome</keyword>
<dbReference type="EMBL" id="JAHUTI010004757">
    <property type="protein sequence ID" value="MED6234088.1"/>
    <property type="molecule type" value="Genomic_DNA"/>
</dbReference>
<evidence type="ECO:0000313" key="2">
    <source>
        <dbReference type="Proteomes" id="UP001345963"/>
    </source>
</evidence>
<reference evidence="1 2" key="1">
    <citation type="submission" date="2021-07" db="EMBL/GenBank/DDBJ databases">
        <authorList>
            <person name="Palmer J.M."/>
        </authorList>
    </citation>
    <scope>NUCLEOTIDE SEQUENCE [LARGE SCALE GENOMIC DNA]</scope>
    <source>
        <strain evidence="1 2">AT_MEX2019</strain>
        <tissue evidence="1">Muscle</tissue>
    </source>
</reference>
<sequence length="72" mass="8439">MEFWLSLFADFRDNRYFDGYFLDKSILQFCCMGLIQDELDDTAQVWNTHHIRPSENKHASSQWSAQCGVCTA</sequence>
<organism evidence="1 2">
    <name type="scientific">Ataeniobius toweri</name>
    <dbReference type="NCBI Taxonomy" id="208326"/>
    <lineage>
        <taxon>Eukaryota</taxon>
        <taxon>Metazoa</taxon>
        <taxon>Chordata</taxon>
        <taxon>Craniata</taxon>
        <taxon>Vertebrata</taxon>
        <taxon>Euteleostomi</taxon>
        <taxon>Actinopterygii</taxon>
        <taxon>Neopterygii</taxon>
        <taxon>Teleostei</taxon>
        <taxon>Neoteleostei</taxon>
        <taxon>Acanthomorphata</taxon>
        <taxon>Ovalentaria</taxon>
        <taxon>Atherinomorphae</taxon>
        <taxon>Cyprinodontiformes</taxon>
        <taxon>Goodeidae</taxon>
        <taxon>Ataeniobius</taxon>
    </lineage>
</organism>
<comment type="caution">
    <text evidence="1">The sequence shown here is derived from an EMBL/GenBank/DDBJ whole genome shotgun (WGS) entry which is preliminary data.</text>
</comment>
<dbReference type="Proteomes" id="UP001345963">
    <property type="component" value="Unassembled WGS sequence"/>
</dbReference>
<protein>
    <submittedName>
        <fullName evidence="1">Uncharacterized protein</fullName>
    </submittedName>
</protein>
<accession>A0ABU7A8R3</accession>